<dbReference type="Pfam" id="PF00501">
    <property type="entry name" value="AMP-binding"/>
    <property type="match status" value="1"/>
</dbReference>
<dbReference type="PROSITE" id="PS50075">
    <property type="entry name" value="CARRIER"/>
    <property type="match status" value="1"/>
</dbReference>
<feature type="region of interest" description="Disordered" evidence="4">
    <location>
        <begin position="1"/>
        <end position="20"/>
    </location>
</feature>
<evidence type="ECO:0000313" key="7">
    <source>
        <dbReference type="Proteomes" id="UP000031192"/>
    </source>
</evidence>
<dbReference type="Pfam" id="PF23562">
    <property type="entry name" value="AMP-binding_C_3"/>
    <property type="match status" value="1"/>
</dbReference>
<dbReference type="InterPro" id="IPR013120">
    <property type="entry name" value="FAR_NAD-bd"/>
</dbReference>
<dbReference type="Pfam" id="PF00550">
    <property type="entry name" value="PP-binding"/>
    <property type="match status" value="1"/>
</dbReference>
<feature type="compositionally biased region" description="Low complexity" evidence="4">
    <location>
        <begin position="1"/>
        <end position="16"/>
    </location>
</feature>
<gene>
    <name evidence="6" type="ORF">MGU_07242</name>
</gene>
<keyword evidence="3" id="KW-0521">NADP</keyword>
<dbReference type="HOGENOM" id="CLU_002220_0_1_1"/>
<dbReference type="Proteomes" id="UP000031192">
    <property type="component" value="Unassembled WGS sequence"/>
</dbReference>
<dbReference type="Gene3D" id="3.40.50.720">
    <property type="entry name" value="NAD(P)-binding Rossmann-like Domain"/>
    <property type="match status" value="1"/>
</dbReference>
<sequence>MAGTNGTNGTNGIDTNSKTHAPRLLTHVVDEIAASEPSRPFHFQPKTNKPEDGWVPVTFKEFANAINHVAYIIAETVKKDSTDEFPTLAYVGPNDVRYGILVLATIKASCKALFVSPRNSIEGQLSLFERTNCNHVWYAESFHLTVRTWLCERKMKSWSVPPLKEWLQASPSSPFPYTKTFEEARQDPLVALHTSGSTGIPKPIVVKQGGFAMVDAFRGLPEYVGTQFQWKVIESSVTKVFVPMPMFHAAGLFFGMLGLGIYSGVPAALPLLDQPLTPDLTIKCLQCSGADATFLPPSIVEELSLMPDGVEELKRMKLVAFGGGKKTPDWCTDAKKTKIADCRRKGNLSKTAGDFLVEQRVTLTNTISSTELTPYAIYFQPNPKLWQYFIFNSEVMGADWRVRDAENGIYELLIRRKDPKEPLDQPLFYTFPDLTEWSTGDLFKAHPTLKDHWMYHGRADNIIVFSNGEKLNPVTIEDGLVGHAAVKGALVVGQDRFQPALILEPTTPPKTDEEAHAIIESVWPLIEQLNKETVAHGRISKQLVALSDPDMPFPRAGKGTVQRQQAVRKYKDKIDEIYKNADAVDTANAQAIDLGSVDAVLHSVLELLTGRLGVKGVEPDTDFFSAGIDSLQVLSISKLLRAGLAAAGAEVDNAVVAPRVIYANPTPEQLAKYIYSATSADGSEQDGQGGKEISILQDLVSKYTADLPARRGDKPKPLEDGQTVILTGSTGSLGAYLLDILCKSRNVKTVVCLNRGADGGKGRQPGVSAGRGLATDFSKVEFLGSDLSRPDLGLGAAKYDSLAAAADRIIHNAWPVNFNISVASFEPYVRGVRNLIDLSAAAAKQLPIVFLSSIATIGNWTAAEPVPERRLTDLSLAQMGYGLSKLAGSLVLDAAAETSGVPCATIRVGQIAGPHGREGKWNPQEFLPSLVASSVYLGVLPRELGPQDVVDWMPVEDVAGLILDVAGVTQGRDVSDISGYFHCVNPKTATWADLAAAIKDFFGGRIRELVSMEEWLAALEESAADTSSIDRNPGVKLLDTYRGIAAAIKAGRADHVYLETARTVSHSKTAANLGPVTTDLMRNWCAQWNY</sequence>
<dbReference type="PANTHER" id="PTHR43439">
    <property type="entry name" value="PHENYLACETATE-COENZYME A LIGASE"/>
    <property type="match status" value="1"/>
</dbReference>
<dbReference type="SMART" id="SM00823">
    <property type="entry name" value="PKS_PP"/>
    <property type="match status" value="1"/>
</dbReference>
<dbReference type="InterPro" id="IPR036736">
    <property type="entry name" value="ACP-like_sf"/>
</dbReference>
<name>A0A0B4GF92_METGA</name>
<evidence type="ECO:0000256" key="4">
    <source>
        <dbReference type="SAM" id="MobiDB-lite"/>
    </source>
</evidence>
<dbReference type="Pfam" id="PF07993">
    <property type="entry name" value="NAD_binding_4"/>
    <property type="match status" value="1"/>
</dbReference>
<proteinExistence type="predicted"/>
<dbReference type="SUPFAM" id="SSF47336">
    <property type="entry name" value="ACP-like"/>
    <property type="match status" value="1"/>
</dbReference>
<evidence type="ECO:0000256" key="2">
    <source>
        <dbReference type="ARBA" id="ARBA00022553"/>
    </source>
</evidence>
<accession>A0A0B4GF92</accession>
<dbReference type="AlphaFoldDB" id="A0A0B4GF92"/>
<dbReference type="InterPro" id="IPR036291">
    <property type="entry name" value="NAD(P)-bd_dom_sf"/>
</dbReference>
<evidence type="ECO:0000256" key="1">
    <source>
        <dbReference type="ARBA" id="ARBA00022450"/>
    </source>
</evidence>
<dbReference type="EMBL" id="AZNH01000028">
    <property type="protein sequence ID" value="KID85705.1"/>
    <property type="molecule type" value="Genomic_DNA"/>
</dbReference>
<keyword evidence="7" id="KW-1185">Reference proteome</keyword>
<dbReference type="InterPro" id="IPR042099">
    <property type="entry name" value="ANL_N_sf"/>
</dbReference>
<protein>
    <submittedName>
        <fullName evidence="6">Male sterility, NAD-binding protein</fullName>
    </submittedName>
</protein>
<organism evidence="6 7">
    <name type="scientific">Metarhizium guizhouense (strain ARSEF 977)</name>
    <dbReference type="NCBI Taxonomy" id="1276136"/>
    <lineage>
        <taxon>Eukaryota</taxon>
        <taxon>Fungi</taxon>
        <taxon>Dikarya</taxon>
        <taxon>Ascomycota</taxon>
        <taxon>Pezizomycotina</taxon>
        <taxon>Sordariomycetes</taxon>
        <taxon>Hypocreomycetidae</taxon>
        <taxon>Hypocreales</taxon>
        <taxon>Clavicipitaceae</taxon>
        <taxon>Metarhizium</taxon>
    </lineage>
</organism>
<evidence type="ECO:0000256" key="3">
    <source>
        <dbReference type="ARBA" id="ARBA00022857"/>
    </source>
</evidence>
<feature type="domain" description="Carrier" evidence="5">
    <location>
        <begin position="595"/>
        <end position="678"/>
    </location>
</feature>
<dbReference type="PANTHER" id="PTHR43439:SF2">
    <property type="entry name" value="ENZYME, PUTATIVE (JCVI)-RELATED"/>
    <property type="match status" value="1"/>
</dbReference>
<keyword evidence="1" id="KW-0596">Phosphopantetheine</keyword>
<comment type="caution">
    <text evidence="6">The sequence shown here is derived from an EMBL/GenBank/DDBJ whole genome shotgun (WGS) entry which is preliminary data.</text>
</comment>
<dbReference type="Gene3D" id="3.40.50.12780">
    <property type="entry name" value="N-terminal domain of ligase-like"/>
    <property type="match status" value="1"/>
</dbReference>
<evidence type="ECO:0000259" key="5">
    <source>
        <dbReference type="PROSITE" id="PS50075"/>
    </source>
</evidence>
<dbReference type="Gene3D" id="1.10.1200.10">
    <property type="entry name" value="ACP-like"/>
    <property type="match status" value="1"/>
</dbReference>
<dbReference type="InterPro" id="IPR009081">
    <property type="entry name" value="PP-bd_ACP"/>
</dbReference>
<dbReference type="InterPro" id="IPR020806">
    <property type="entry name" value="PKS_PP-bd"/>
</dbReference>
<evidence type="ECO:0000313" key="6">
    <source>
        <dbReference type="EMBL" id="KID85705.1"/>
    </source>
</evidence>
<dbReference type="SUPFAM" id="SSF51735">
    <property type="entry name" value="NAD(P)-binding Rossmann-fold domains"/>
    <property type="match status" value="1"/>
</dbReference>
<dbReference type="InterPro" id="IPR051414">
    <property type="entry name" value="Adenylate-forming_Reductase"/>
</dbReference>
<dbReference type="GO" id="GO:0031177">
    <property type="term" value="F:phosphopantetheine binding"/>
    <property type="evidence" value="ECO:0007669"/>
    <property type="project" value="InterPro"/>
</dbReference>
<keyword evidence="2" id="KW-0597">Phosphoprotein</keyword>
<dbReference type="SUPFAM" id="SSF56801">
    <property type="entry name" value="Acetyl-CoA synthetase-like"/>
    <property type="match status" value="1"/>
</dbReference>
<reference evidence="6 7" key="1">
    <citation type="journal article" date="2014" name="Proc. Natl. Acad. Sci. U.S.A.">
        <title>Trajectory and genomic determinants of fungal-pathogen speciation and host adaptation.</title>
        <authorList>
            <person name="Hu X."/>
            <person name="Xiao G."/>
            <person name="Zheng P."/>
            <person name="Shang Y."/>
            <person name="Su Y."/>
            <person name="Zhang X."/>
            <person name="Liu X."/>
            <person name="Zhan S."/>
            <person name="St Leger R.J."/>
            <person name="Wang C."/>
        </authorList>
    </citation>
    <scope>NUCLEOTIDE SEQUENCE [LARGE SCALE GENOMIC DNA]</scope>
    <source>
        <strain evidence="6 7">ARSEF 977</strain>
    </source>
</reference>
<dbReference type="InterPro" id="IPR000873">
    <property type="entry name" value="AMP-dep_synth/lig_dom"/>
</dbReference>
<dbReference type="OrthoDB" id="429813at2759"/>